<keyword evidence="3 4" id="KW-0378">Hydrolase</keyword>
<gene>
    <name evidence="6" type="primary">speB_2</name>
    <name evidence="6" type="ORF">MMAGJ_39620</name>
</gene>
<dbReference type="Gene3D" id="3.40.800.10">
    <property type="entry name" value="Ureohydrolase domain"/>
    <property type="match status" value="1"/>
</dbReference>
<dbReference type="PROSITE" id="PS01053">
    <property type="entry name" value="ARGINASE_1"/>
    <property type="match status" value="1"/>
</dbReference>
<dbReference type="PRINTS" id="PR00116">
    <property type="entry name" value="ARGINASE"/>
</dbReference>
<dbReference type="CDD" id="cd11592">
    <property type="entry name" value="Agmatinase_PAH"/>
    <property type="match status" value="1"/>
</dbReference>
<organism evidence="6 7">
    <name type="scientific">Mycolicibacterium mageritense</name>
    <name type="common">Mycobacterium mageritense</name>
    <dbReference type="NCBI Taxonomy" id="53462"/>
    <lineage>
        <taxon>Bacteria</taxon>
        <taxon>Bacillati</taxon>
        <taxon>Actinomycetota</taxon>
        <taxon>Actinomycetes</taxon>
        <taxon>Mycobacteriales</taxon>
        <taxon>Mycobacteriaceae</taxon>
        <taxon>Mycolicibacterium</taxon>
    </lineage>
</organism>
<dbReference type="Proteomes" id="UP000465622">
    <property type="component" value="Chromosome"/>
</dbReference>
<dbReference type="InterPro" id="IPR006035">
    <property type="entry name" value="Ureohydrolase"/>
</dbReference>
<dbReference type="PANTHER" id="PTHR11358">
    <property type="entry name" value="ARGINASE/AGMATINASE"/>
    <property type="match status" value="1"/>
</dbReference>
<dbReference type="PROSITE" id="PS51409">
    <property type="entry name" value="ARGINASE_2"/>
    <property type="match status" value="1"/>
</dbReference>
<dbReference type="Pfam" id="PF00491">
    <property type="entry name" value="Arginase"/>
    <property type="match status" value="1"/>
</dbReference>
<evidence type="ECO:0000256" key="1">
    <source>
        <dbReference type="ARBA" id="ARBA00009227"/>
    </source>
</evidence>
<protein>
    <submittedName>
        <fullName evidence="6">Agmatinase</fullName>
    </submittedName>
</protein>
<evidence type="ECO:0000256" key="3">
    <source>
        <dbReference type="ARBA" id="ARBA00022801"/>
    </source>
</evidence>
<dbReference type="SUPFAM" id="SSF52768">
    <property type="entry name" value="Arginase/deacetylase"/>
    <property type="match status" value="1"/>
</dbReference>
<comment type="similarity">
    <text evidence="1">Belongs to the arginase family. Agmatinase subfamily.</text>
</comment>
<evidence type="ECO:0000256" key="4">
    <source>
        <dbReference type="RuleBase" id="RU003684"/>
    </source>
</evidence>
<keyword evidence="7" id="KW-1185">Reference proteome</keyword>
<evidence type="ECO:0000313" key="6">
    <source>
        <dbReference type="EMBL" id="BBX34680.1"/>
    </source>
</evidence>
<reference evidence="6 7" key="1">
    <citation type="journal article" date="2019" name="Emerg. Microbes Infect.">
        <title>Comprehensive subspecies identification of 175 nontuberculous mycobacteria species based on 7547 genomic profiles.</title>
        <authorList>
            <person name="Matsumoto Y."/>
            <person name="Kinjo T."/>
            <person name="Motooka D."/>
            <person name="Nabeya D."/>
            <person name="Jung N."/>
            <person name="Uechi K."/>
            <person name="Horii T."/>
            <person name="Iida T."/>
            <person name="Fujita J."/>
            <person name="Nakamura S."/>
        </authorList>
    </citation>
    <scope>NUCLEOTIDE SEQUENCE [LARGE SCALE GENOMIC DNA]</scope>
    <source>
        <strain evidence="6 7">JCM 12375</strain>
    </source>
</reference>
<dbReference type="EMBL" id="AP022567">
    <property type="protein sequence ID" value="BBX34680.1"/>
    <property type="molecule type" value="Genomic_DNA"/>
</dbReference>
<dbReference type="InterPro" id="IPR020855">
    <property type="entry name" value="Ureohydrolase_Mn_BS"/>
</dbReference>
<feature type="region of interest" description="Disordered" evidence="5">
    <location>
        <begin position="1"/>
        <end position="26"/>
    </location>
</feature>
<evidence type="ECO:0000256" key="5">
    <source>
        <dbReference type="SAM" id="MobiDB-lite"/>
    </source>
</evidence>
<accession>A0ABN5YAK3</accession>
<dbReference type="NCBIfam" id="TIGR01230">
    <property type="entry name" value="agmatinase"/>
    <property type="match status" value="1"/>
</dbReference>
<name>A0ABN5YAK3_MYCME</name>
<evidence type="ECO:0000313" key="7">
    <source>
        <dbReference type="Proteomes" id="UP000465622"/>
    </source>
</evidence>
<proteinExistence type="inferred from homology"/>
<dbReference type="NCBIfam" id="NF002564">
    <property type="entry name" value="PRK02190.1"/>
    <property type="match status" value="1"/>
</dbReference>
<evidence type="ECO:0000256" key="2">
    <source>
        <dbReference type="ARBA" id="ARBA00022723"/>
    </source>
</evidence>
<dbReference type="InterPro" id="IPR023696">
    <property type="entry name" value="Ureohydrolase_dom_sf"/>
</dbReference>
<sequence length="339" mass="36299">MQRRIHQDQGMTEGEQVTSQPYVRSATGKVGQVDARAVPRYAGIATFARLPQRHEVDDHDIAVVGVPFDSGVTYRPGARFGPAAIRQASRLLKPYHPALDVAPFAAAQVVDAGDISANPFDIGEAVDQIRTGVAGLLTRPEQRVVLLGGDHTIALPALQAVHGVHGPVALVHFDAHLDTWGPYFGAPCTHGTPFRLAAEQGLLVKDRSAHIGIRGSLYDRQDLLDDESLGFTIVHCRDIDRIGVDGVIHRIWQRVGDHPVYVSIDVDVMDPAFAPGTGTPEIGGMTSRELVAILRAMRGLQIVGADVVEVAPAYDNGEVTAVAAANLAYELVTLMADDA</sequence>
<dbReference type="InterPro" id="IPR005925">
    <property type="entry name" value="Agmatinase-rel"/>
</dbReference>
<keyword evidence="2" id="KW-0479">Metal-binding</keyword>
<dbReference type="PANTHER" id="PTHR11358:SF26">
    <property type="entry name" value="GUANIDINO ACID HYDROLASE, MITOCHONDRIAL"/>
    <property type="match status" value="1"/>
</dbReference>
<dbReference type="PIRSF" id="PIRSF036979">
    <property type="entry name" value="Arginase"/>
    <property type="match status" value="1"/>
</dbReference>